<dbReference type="Gene3D" id="2.130.10.10">
    <property type="entry name" value="YVTN repeat-like/Quinoprotein amine dehydrogenase"/>
    <property type="match status" value="3"/>
</dbReference>
<feature type="compositionally biased region" description="Basic and acidic residues" evidence="4">
    <location>
        <begin position="336"/>
        <end position="347"/>
    </location>
</feature>
<dbReference type="InterPro" id="IPR011047">
    <property type="entry name" value="Quinoprotein_ADH-like_sf"/>
</dbReference>
<feature type="region of interest" description="Disordered" evidence="4">
    <location>
        <begin position="262"/>
        <end position="322"/>
    </location>
</feature>
<dbReference type="InterPro" id="IPR000157">
    <property type="entry name" value="TIR_dom"/>
</dbReference>
<dbReference type="PROSITE" id="PS00678">
    <property type="entry name" value="WD_REPEATS_1"/>
    <property type="match status" value="1"/>
</dbReference>
<dbReference type="Pfam" id="PF00400">
    <property type="entry name" value="WD40"/>
    <property type="match status" value="7"/>
</dbReference>
<dbReference type="PANTHER" id="PTHR19848:SF8">
    <property type="entry name" value="F-BOX AND WD REPEAT DOMAIN CONTAINING 7"/>
    <property type="match status" value="1"/>
</dbReference>
<evidence type="ECO:0000313" key="7">
    <source>
        <dbReference type="Proteomes" id="UP000199645"/>
    </source>
</evidence>
<dbReference type="AlphaFoldDB" id="A0A1I1ZJ19"/>
<dbReference type="Gene3D" id="3.40.50.10140">
    <property type="entry name" value="Toll/interleukin-1 receptor homology (TIR) domain"/>
    <property type="match status" value="1"/>
</dbReference>
<dbReference type="SMART" id="SM00320">
    <property type="entry name" value="WD40"/>
    <property type="match status" value="13"/>
</dbReference>
<dbReference type="InterPro" id="IPR015943">
    <property type="entry name" value="WD40/YVTN_repeat-like_dom_sf"/>
</dbReference>
<accession>A0A1I1ZJ19</accession>
<feature type="compositionally biased region" description="Basic and acidic residues" evidence="4">
    <location>
        <begin position="297"/>
        <end position="312"/>
    </location>
</feature>
<feature type="repeat" description="WD" evidence="3">
    <location>
        <begin position="922"/>
        <end position="963"/>
    </location>
</feature>
<dbReference type="Pfam" id="PF13676">
    <property type="entry name" value="TIR_2"/>
    <property type="match status" value="1"/>
</dbReference>
<feature type="repeat" description="WD" evidence="3">
    <location>
        <begin position="654"/>
        <end position="687"/>
    </location>
</feature>
<dbReference type="Proteomes" id="UP000199645">
    <property type="component" value="Unassembled WGS sequence"/>
</dbReference>
<keyword evidence="1 3" id="KW-0853">WD repeat</keyword>
<keyword evidence="7" id="KW-1185">Reference proteome</keyword>
<feature type="compositionally biased region" description="Low complexity" evidence="4">
    <location>
        <begin position="262"/>
        <end position="277"/>
    </location>
</feature>
<dbReference type="OrthoDB" id="134501at2"/>
<dbReference type="PROSITE" id="PS50104">
    <property type="entry name" value="TIR"/>
    <property type="match status" value="1"/>
</dbReference>
<reference evidence="6 7" key="1">
    <citation type="submission" date="2016-10" db="EMBL/GenBank/DDBJ databases">
        <authorList>
            <person name="de Groot N.N."/>
        </authorList>
    </citation>
    <scope>NUCLEOTIDE SEQUENCE [LARGE SCALE GENOMIC DNA]</scope>
    <source>
        <strain evidence="6 7">DSM 43019</strain>
    </source>
</reference>
<feature type="compositionally biased region" description="Low complexity" evidence="4">
    <location>
        <begin position="348"/>
        <end position="362"/>
    </location>
</feature>
<name>A0A1I1ZJ19_9ACTN</name>
<evidence type="ECO:0000256" key="4">
    <source>
        <dbReference type="SAM" id="MobiDB-lite"/>
    </source>
</evidence>
<dbReference type="InterPro" id="IPR001680">
    <property type="entry name" value="WD40_rpt"/>
</dbReference>
<evidence type="ECO:0000256" key="3">
    <source>
        <dbReference type="PROSITE-ProRule" id="PRU00221"/>
    </source>
</evidence>
<dbReference type="CDD" id="cd00200">
    <property type="entry name" value="WD40"/>
    <property type="match status" value="1"/>
</dbReference>
<sequence>MTFNGFISYSHAADGRLAPAVQRGLHRLAKPWHRRRALWIFRDQTGLAVTPGLWSSIQTALDGSEYFVLLSSPEAAQSRWVNREIEHWIATKSASRILPVVTDGEWAWDQERHDFTEDSTAVPAALRGVFTEEPLFLDLRWARGSEHLSLQHSRFRDAIAQLAAPMHGVSKDELEGEDVRHHRRARRLGSGALATLLVLALWAVLTSVSSVRNADRATAAAAEALHQQQVAEVQRGSAERFAQEATRQQQVAKEQQALAVSAASEAQRSEQSAQEQQWLADQATAEARRQQRIADQAAERTRQLQRLAEKAGRRTQQLEQEAQKLAAEARRLTKVAEEKQREARKAAAEAAEQQAKADQQQRIAISRRLTTQGKATIGSDPRTALMLGAAAQELTPDAATRSEVTGVVSTTAYAGTISDVTAAVHGPDGVLAALGADGKVSLWNVTDRTDPDRITTLGDPVAADTPLMFSPDGRTLVVVDREGGAVLWDVTDRPRPVRLATVAPGGHVHAVAFSGDGTTLVTGDGRGITTLWDLADRSRPRQLATMDEWAPYPVAGLAFSPDGATLVVNKTRFVGVFDLSDRTDPVFLRGMPGFNMASMAFDPTGSTLAAGDFTGGVDLYDMRGTATAQAGQDRIAPPPTLPPEEPSTDPFRHLTGLAGAVDAISYSADGRHLAAGGGQGTAMVWDMTYAEGPRPVITVRANGAINTVSFDPDAETLVTADTSGTATLWTVRPLGTPDPLAALTVEGGQMRAAAFRPDGRSLIAAGPGGTATSWDVTDPARPVRGADLSLHDAEVRAVAFSPDGRTAAAVGRQDGQVTLTEVAHPDRRVVLPGRIEPAAETNAMAFSPDGRTLAVVAGPARLLLWDVADRARPALLATLSGVTFGAAVAFGPDGHTLATGGDRGLTLWDVTDRATPVRAGTPAGHNGLVTTVAFSPDGHTVVSGGSDGLAMLWDITDRARPLRLATLTGHQGEVAAVAFSPDGRTLVTGDEDSELFLWDTANPAGPIRLVSLRGIGGKARAVLFRSDGRTLAVAARSDSQVATVTLWDYAKLNKLRADPAAYACAITGRGLGADEWARYIPEVPYRRTCTG</sequence>
<dbReference type="EMBL" id="FONV01000001">
    <property type="protein sequence ID" value="SFE31687.1"/>
    <property type="molecule type" value="Genomic_DNA"/>
</dbReference>
<dbReference type="STRING" id="35752.SAMN05421541_101133"/>
<evidence type="ECO:0000259" key="5">
    <source>
        <dbReference type="PROSITE" id="PS50104"/>
    </source>
</evidence>
<feature type="region of interest" description="Disordered" evidence="4">
    <location>
        <begin position="336"/>
        <end position="367"/>
    </location>
</feature>
<proteinExistence type="predicted"/>
<evidence type="ECO:0000256" key="1">
    <source>
        <dbReference type="ARBA" id="ARBA00022574"/>
    </source>
</evidence>
<dbReference type="PANTHER" id="PTHR19848">
    <property type="entry name" value="WD40 REPEAT PROTEIN"/>
    <property type="match status" value="1"/>
</dbReference>
<protein>
    <submittedName>
        <fullName evidence="6">WD40 repeat</fullName>
    </submittedName>
</protein>
<dbReference type="GO" id="GO:0007165">
    <property type="term" value="P:signal transduction"/>
    <property type="evidence" value="ECO:0007669"/>
    <property type="project" value="InterPro"/>
</dbReference>
<dbReference type="PROSITE" id="PS50294">
    <property type="entry name" value="WD_REPEATS_REGION"/>
    <property type="match status" value="3"/>
</dbReference>
<evidence type="ECO:0000313" key="6">
    <source>
        <dbReference type="EMBL" id="SFE31687.1"/>
    </source>
</evidence>
<feature type="domain" description="TIR" evidence="5">
    <location>
        <begin position="1"/>
        <end position="126"/>
    </location>
</feature>
<dbReference type="SUPFAM" id="SSF50998">
    <property type="entry name" value="Quinoprotein alcohol dehydrogenase-like"/>
    <property type="match status" value="2"/>
</dbReference>
<evidence type="ECO:0000256" key="2">
    <source>
        <dbReference type="ARBA" id="ARBA00022737"/>
    </source>
</evidence>
<dbReference type="PROSITE" id="PS50082">
    <property type="entry name" value="WD_REPEATS_2"/>
    <property type="match status" value="4"/>
</dbReference>
<dbReference type="RefSeq" id="WP_143133551.1">
    <property type="nucleotide sequence ID" value="NZ_BOMT01000014.1"/>
</dbReference>
<dbReference type="InterPro" id="IPR019775">
    <property type="entry name" value="WD40_repeat_CS"/>
</dbReference>
<feature type="repeat" description="WD" evidence="3">
    <location>
        <begin position="698"/>
        <end position="732"/>
    </location>
</feature>
<dbReference type="InterPro" id="IPR035897">
    <property type="entry name" value="Toll_tir_struct_dom_sf"/>
</dbReference>
<feature type="repeat" description="WD" evidence="3">
    <location>
        <begin position="967"/>
        <end position="999"/>
    </location>
</feature>
<organism evidence="6 7">
    <name type="scientific">Actinoplanes philippinensis</name>
    <dbReference type="NCBI Taxonomy" id="35752"/>
    <lineage>
        <taxon>Bacteria</taxon>
        <taxon>Bacillati</taxon>
        <taxon>Actinomycetota</taxon>
        <taxon>Actinomycetes</taxon>
        <taxon>Micromonosporales</taxon>
        <taxon>Micromonosporaceae</taxon>
        <taxon>Actinoplanes</taxon>
    </lineage>
</organism>
<dbReference type="SMART" id="SM00255">
    <property type="entry name" value="TIR"/>
    <property type="match status" value="1"/>
</dbReference>
<keyword evidence="2" id="KW-0677">Repeat</keyword>
<dbReference type="SUPFAM" id="SSF52200">
    <property type="entry name" value="Toll/Interleukin receptor TIR domain"/>
    <property type="match status" value="1"/>
</dbReference>
<gene>
    <name evidence="6" type="ORF">SAMN05421541_101133</name>
</gene>